<keyword evidence="1" id="KW-0378">Hydrolase</keyword>
<dbReference type="Pfam" id="PF00561">
    <property type="entry name" value="Abhydrolase_1"/>
    <property type="match status" value="1"/>
</dbReference>
<gene>
    <name evidence="3" type="ORF">ETSY2_06085</name>
</gene>
<dbReference type="Proteomes" id="UP000019140">
    <property type="component" value="Unassembled WGS sequence"/>
</dbReference>
<dbReference type="HOGENOM" id="CLU_020336_13_5_7"/>
<dbReference type="InterPro" id="IPR000073">
    <property type="entry name" value="AB_hydrolase_1"/>
</dbReference>
<proteinExistence type="predicted"/>
<organism evidence="3 4">
    <name type="scientific">Candidatus Entotheonella gemina</name>
    <dbReference type="NCBI Taxonomy" id="1429439"/>
    <lineage>
        <taxon>Bacteria</taxon>
        <taxon>Pseudomonadati</taxon>
        <taxon>Nitrospinota/Tectimicrobiota group</taxon>
        <taxon>Candidatus Tectimicrobiota</taxon>
        <taxon>Candidatus Entotheonellia</taxon>
        <taxon>Candidatus Entotheonellales</taxon>
        <taxon>Candidatus Entotheonellaceae</taxon>
        <taxon>Candidatus Entotheonella</taxon>
    </lineage>
</organism>
<accession>W4MDC4</accession>
<dbReference type="PANTHER" id="PTHR43798:SF31">
    <property type="entry name" value="AB HYDROLASE SUPERFAMILY PROTEIN YCLE"/>
    <property type="match status" value="1"/>
</dbReference>
<evidence type="ECO:0000259" key="2">
    <source>
        <dbReference type="Pfam" id="PF00561"/>
    </source>
</evidence>
<evidence type="ECO:0000256" key="1">
    <source>
        <dbReference type="ARBA" id="ARBA00022801"/>
    </source>
</evidence>
<protein>
    <recommendedName>
        <fullName evidence="2">AB hydrolase-1 domain-containing protein</fullName>
    </recommendedName>
</protein>
<sequence length="292" mass="32768">MSLTPFGQDKFISVNHLQLHYVEWGTPGNPPIVLLHGFQSNAHTWDTFSRAMADTYHILALDQRGHGDTSWAPEGNYAPDAFISDIVGFMDALNLGPAYLIGHSMGGRHAAMVAADYPAKAAKVVIVDTPAELPPNIMELLNRTPESDTPPEPETFDTFEEVVRNGIAQYPLTPEGELRHANYHNLYRGADGKWHWRWDLTLLERRRLNRSLQLDLYPYLQRVQCPALLIRGQQSPLLTPEIAQKMVQYLPHGRLLEIPDTAHTVNADNAHTFNTMTAAFYLSSTPRVPGIL</sequence>
<name>W4MDC4_9BACT</name>
<dbReference type="InterPro" id="IPR029058">
    <property type="entry name" value="AB_hydrolase_fold"/>
</dbReference>
<dbReference type="GO" id="GO:0016020">
    <property type="term" value="C:membrane"/>
    <property type="evidence" value="ECO:0007669"/>
    <property type="project" value="TreeGrafter"/>
</dbReference>
<feature type="domain" description="AB hydrolase-1" evidence="2">
    <location>
        <begin position="30"/>
        <end position="269"/>
    </location>
</feature>
<dbReference type="AlphaFoldDB" id="W4MDC4"/>
<dbReference type="GO" id="GO:0016787">
    <property type="term" value="F:hydrolase activity"/>
    <property type="evidence" value="ECO:0007669"/>
    <property type="project" value="UniProtKB-KW"/>
</dbReference>
<comment type="caution">
    <text evidence="3">The sequence shown here is derived from an EMBL/GenBank/DDBJ whole genome shotgun (WGS) entry which is preliminary data.</text>
</comment>
<dbReference type="Gene3D" id="3.40.50.1820">
    <property type="entry name" value="alpha/beta hydrolase"/>
    <property type="match status" value="1"/>
</dbReference>
<dbReference type="SUPFAM" id="SSF53474">
    <property type="entry name" value="alpha/beta-Hydrolases"/>
    <property type="match status" value="1"/>
</dbReference>
<dbReference type="InterPro" id="IPR050266">
    <property type="entry name" value="AB_hydrolase_sf"/>
</dbReference>
<dbReference type="PANTHER" id="PTHR43798">
    <property type="entry name" value="MONOACYLGLYCEROL LIPASE"/>
    <property type="match status" value="1"/>
</dbReference>
<reference evidence="3 4" key="1">
    <citation type="journal article" date="2014" name="Nature">
        <title>An environmental bacterial taxon with a large and distinct metabolic repertoire.</title>
        <authorList>
            <person name="Wilson M.C."/>
            <person name="Mori T."/>
            <person name="Ruckert C."/>
            <person name="Uria A.R."/>
            <person name="Helf M.J."/>
            <person name="Takada K."/>
            <person name="Gernert C."/>
            <person name="Steffens U.A."/>
            <person name="Heycke N."/>
            <person name="Schmitt S."/>
            <person name="Rinke C."/>
            <person name="Helfrich E.J."/>
            <person name="Brachmann A.O."/>
            <person name="Gurgui C."/>
            <person name="Wakimoto T."/>
            <person name="Kracht M."/>
            <person name="Crusemann M."/>
            <person name="Hentschel U."/>
            <person name="Abe I."/>
            <person name="Matsunaga S."/>
            <person name="Kalinowski J."/>
            <person name="Takeyama H."/>
            <person name="Piel J."/>
        </authorList>
    </citation>
    <scope>NUCLEOTIDE SEQUENCE [LARGE SCALE GENOMIC DNA]</scope>
    <source>
        <strain evidence="4">TSY2</strain>
    </source>
</reference>
<evidence type="ECO:0000313" key="3">
    <source>
        <dbReference type="EMBL" id="ETX08319.1"/>
    </source>
</evidence>
<dbReference type="PRINTS" id="PR00111">
    <property type="entry name" value="ABHYDROLASE"/>
</dbReference>
<dbReference type="EMBL" id="AZHX01000247">
    <property type="protein sequence ID" value="ETX08319.1"/>
    <property type="molecule type" value="Genomic_DNA"/>
</dbReference>
<evidence type="ECO:0000313" key="4">
    <source>
        <dbReference type="Proteomes" id="UP000019140"/>
    </source>
</evidence>
<keyword evidence="4" id="KW-1185">Reference proteome</keyword>